<name>A0A7R9FA79_9NEOP</name>
<feature type="compositionally biased region" description="Polar residues" evidence="6">
    <location>
        <begin position="469"/>
        <end position="497"/>
    </location>
</feature>
<sequence length="714" mass="78120">MRRGVWWLLVGLLFLHGSSSADESWTNCPAACKCKWVSGRKVAECINASLTAIPANLSSEIQVLDLSSNNIGTLPANAFKTVGLVNLHKIFLKECGIQDVDKHAFSGLEILIELDLSWNSIHLLHPLTFHDNVRLRQLYLNRNHLYKLEDGLFNNLTFLQTVDVSECRLTYIGQKTFINLPYLRDLKLNHLACKPVINVHYPVVQVSSGNATLHCQALGSPVPDTHWVFNSRIIGNHTRRPYSDDKRRYIMMESVDISWRWLNLTVMNVQTEDSGEYTCVAKSPGGMEERNVSLRVNGAMGSGGGILRDGGYSHDMWALIIGLIVGAVIILVLILVVLIFCCCRKKKHLPMKKNPSEGVSSNGDISCPQGSMSEEKSLLTVVNPVQKPPRRVERPSVTSAGTEPTNLTCNLLDNGSAYQPSSVTDSEDRLEDHSVDSIDINPMNKSQDDQESDTHPYPPDLLSFPIRGSQVSPAGSTTSTAPDNSRLPTQHGPQSPIHSPIYHPHLYGTLPYSRSQSPFSTTSTPVVLPRSQGYVTIPRRPRVPSWSSAPTPTPTGDPLPFKVEPVYDNLGPRTTADGSSVLSLNKSVDPPVNMRSRPLPPTPNYQTLPAYYAPIHEQGMATASSRGGLTPPSPAPSPGPKPERNSWARVAPDGASLKNRGEDQTPPNKRNSASSIGNGSVKVPPKPPPKPKKKSVDTVKGPLFEDEGEDGTEV</sequence>
<feature type="compositionally biased region" description="Acidic residues" evidence="6">
    <location>
        <begin position="704"/>
        <end position="714"/>
    </location>
</feature>
<gene>
    <name evidence="10" type="ORF">TBIB3V08_LOCUS12010</name>
</gene>
<evidence type="ECO:0000256" key="6">
    <source>
        <dbReference type="SAM" id="MobiDB-lite"/>
    </source>
</evidence>
<dbReference type="InterPro" id="IPR007110">
    <property type="entry name" value="Ig-like_dom"/>
</dbReference>
<keyword evidence="1" id="KW-0433">Leucine-rich repeat</keyword>
<dbReference type="PROSITE" id="PS51450">
    <property type="entry name" value="LRR"/>
    <property type="match status" value="1"/>
</dbReference>
<keyword evidence="5" id="KW-0325">Glycoprotein</keyword>
<feature type="chain" id="PRO_5030638244" description="Ig-like domain-containing protein" evidence="8">
    <location>
        <begin position="21"/>
        <end position="714"/>
    </location>
</feature>
<dbReference type="PANTHER" id="PTHR45842:SF12">
    <property type="entry name" value="KEKKON 5, ISOFORM A"/>
    <property type="match status" value="1"/>
</dbReference>
<dbReference type="PROSITE" id="PS50835">
    <property type="entry name" value="IG_LIKE"/>
    <property type="match status" value="1"/>
</dbReference>
<keyword evidence="3" id="KW-0677">Repeat</keyword>
<dbReference type="InterPro" id="IPR032675">
    <property type="entry name" value="LRR_dom_sf"/>
</dbReference>
<dbReference type="Pfam" id="PF13927">
    <property type="entry name" value="Ig_3"/>
    <property type="match status" value="1"/>
</dbReference>
<dbReference type="AlphaFoldDB" id="A0A7R9FA79"/>
<keyword evidence="7" id="KW-0812">Transmembrane</keyword>
<feature type="compositionally biased region" description="Polar residues" evidence="6">
    <location>
        <begin position="396"/>
        <end position="424"/>
    </location>
</feature>
<dbReference type="PANTHER" id="PTHR45842">
    <property type="entry name" value="SYNAPTIC ADHESION-LIKE MOLECULE SALM"/>
    <property type="match status" value="1"/>
</dbReference>
<dbReference type="EMBL" id="OD572384">
    <property type="protein sequence ID" value="CAD7449737.1"/>
    <property type="molecule type" value="Genomic_DNA"/>
</dbReference>
<dbReference type="InterPro" id="IPR050467">
    <property type="entry name" value="LRFN"/>
</dbReference>
<feature type="compositionally biased region" description="Polar residues" evidence="6">
    <location>
        <begin position="357"/>
        <end position="372"/>
    </location>
</feature>
<dbReference type="InterPro" id="IPR001611">
    <property type="entry name" value="Leu-rich_rpt"/>
</dbReference>
<dbReference type="InterPro" id="IPR013783">
    <property type="entry name" value="Ig-like_fold"/>
</dbReference>
<organism evidence="10">
    <name type="scientific">Timema bartmani</name>
    <dbReference type="NCBI Taxonomy" id="61472"/>
    <lineage>
        <taxon>Eukaryota</taxon>
        <taxon>Metazoa</taxon>
        <taxon>Ecdysozoa</taxon>
        <taxon>Arthropoda</taxon>
        <taxon>Hexapoda</taxon>
        <taxon>Insecta</taxon>
        <taxon>Pterygota</taxon>
        <taxon>Neoptera</taxon>
        <taxon>Polyneoptera</taxon>
        <taxon>Phasmatodea</taxon>
        <taxon>Timematodea</taxon>
        <taxon>Timematoidea</taxon>
        <taxon>Timematidae</taxon>
        <taxon>Timema</taxon>
    </lineage>
</organism>
<accession>A0A7R9FA79</accession>
<dbReference type="SMART" id="SM00408">
    <property type="entry name" value="IGc2"/>
    <property type="match status" value="1"/>
</dbReference>
<feature type="domain" description="Ig-like" evidence="9">
    <location>
        <begin position="195"/>
        <end position="293"/>
    </location>
</feature>
<evidence type="ECO:0000256" key="3">
    <source>
        <dbReference type="ARBA" id="ARBA00022737"/>
    </source>
</evidence>
<dbReference type="Gene3D" id="2.60.40.10">
    <property type="entry name" value="Immunoglobulins"/>
    <property type="match status" value="1"/>
</dbReference>
<feature type="signal peptide" evidence="8">
    <location>
        <begin position="1"/>
        <end position="20"/>
    </location>
</feature>
<dbReference type="SMART" id="SM00369">
    <property type="entry name" value="LRR_TYP"/>
    <property type="match status" value="5"/>
</dbReference>
<evidence type="ECO:0000313" key="10">
    <source>
        <dbReference type="EMBL" id="CAD7449737.1"/>
    </source>
</evidence>
<evidence type="ECO:0000256" key="4">
    <source>
        <dbReference type="ARBA" id="ARBA00023157"/>
    </source>
</evidence>
<dbReference type="Pfam" id="PF00560">
    <property type="entry name" value="LRR_1"/>
    <property type="match status" value="1"/>
</dbReference>
<dbReference type="Pfam" id="PF13855">
    <property type="entry name" value="LRR_8"/>
    <property type="match status" value="1"/>
</dbReference>
<evidence type="ECO:0000256" key="1">
    <source>
        <dbReference type="ARBA" id="ARBA00022614"/>
    </source>
</evidence>
<evidence type="ECO:0000259" key="9">
    <source>
        <dbReference type="PROSITE" id="PS50835"/>
    </source>
</evidence>
<evidence type="ECO:0000256" key="7">
    <source>
        <dbReference type="SAM" id="Phobius"/>
    </source>
</evidence>
<evidence type="ECO:0000256" key="8">
    <source>
        <dbReference type="SAM" id="SignalP"/>
    </source>
</evidence>
<dbReference type="InterPro" id="IPR036179">
    <property type="entry name" value="Ig-like_dom_sf"/>
</dbReference>
<feature type="compositionally biased region" description="Basic and acidic residues" evidence="6">
    <location>
        <begin position="426"/>
        <end position="436"/>
    </location>
</feature>
<keyword evidence="2 8" id="KW-0732">Signal</keyword>
<dbReference type="Gene3D" id="3.80.10.10">
    <property type="entry name" value="Ribonuclease Inhibitor"/>
    <property type="match status" value="1"/>
</dbReference>
<dbReference type="SUPFAM" id="SSF52058">
    <property type="entry name" value="L domain-like"/>
    <property type="match status" value="1"/>
</dbReference>
<dbReference type="InterPro" id="IPR003599">
    <property type="entry name" value="Ig_sub"/>
</dbReference>
<dbReference type="SUPFAM" id="SSF48726">
    <property type="entry name" value="Immunoglobulin"/>
    <property type="match status" value="1"/>
</dbReference>
<evidence type="ECO:0000256" key="2">
    <source>
        <dbReference type="ARBA" id="ARBA00022729"/>
    </source>
</evidence>
<dbReference type="InterPro" id="IPR003598">
    <property type="entry name" value="Ig_sub2"/>
</dbReference>
<feature type="region of interest" description="Disordered" evidence="6">
    <location>
        <begin position="621"/>
        <end position="714"/>
    </location>
</feature>
<evidence type="ECO:0000256" key="5">
    <source>
        <dbReference type="ARBA" id="ARBA00023180"/>
    </source>
</evidence>
<feature type="compositionally biased region" description="Polar residues" evidence="6">
    <location>
        <begin position="665"/>
        <end position="678"/>
    </location>
</feature>
<proteinExistence type="predicted"/>
<feature type="compositionally biased region" description="Pro residues" evidence="6">
    <location>
        <begin position="631"/>
        <end position="640"/>
    </location>
</feature>
<keyword evidence="7" id="KW-0472">Membrane</keyword>
<keyword evidence="7" id="KW-1133">Transmembrane helix</keyword>
<dbReference type="FunFam" id="3.80.10.10:FF:000082">
    <property type="entry name" value="Leucine-rich repeat-containing 24"/>
    <property type="match status" value="1"/>
</dbReference>
<feature type="compositionally biased region" description="Polar residues" evidence="6">
    <location>
        <begin position="576"/>
        <end position="586"/>
    </location>
</feature>
<reference evidence="10" key="1">
    <citation type="submission" date="2020-11" db="EMBL/GenBank/DDBJ databases">
        <authorList>
            <person name="Tran Van P."/>
        </authorList>
    </citation>
    <scope>NUCLEOTIDE SEQUENCE</scope>
</reference>
<keyword evidence="4" id="KW-1015">Disulfide bond</keyword>
<dbReference type="InterPro" id="IPR003591">
    <property type="entry name" value="Leu-rich_rpt_typical-subtyp"/>
</dbReference>
<feature type="region of interest" description="Disordered" evidence="6">
    <location>
        <begin position="538"/>
        <end position="605"/>
    </location>
</feature>
<feature type="transmembrane region" description="Helical" evidence="7">
    <location>
        <begin position="316"/>
        <end position="343"/>
    </location>
</feature>
<protein>
    <recommendedName>
        <fullName evidence="9">Ig-like domain-containing protein</fullName>
    </recommendedName>
</protein>
<feature type="region of interest" description="Disordered" evidence="6">
    <location>
        <begin position="351"/>
        <end position="504"/>
    </location>
</feature>
<dbReference type="SMART" id="SM00409">
    <property type="entry name" value="IG"/>
    <property type="match status" value="1"/>
</dbReference>